<reference evidence="9 10" key="1">
    <citation type="submission" date="2019-03" db="EMBL/GenBank/DDBJ databases">
        <title>Draft genome of Massilia hortus sp. nov., a novel bacterial species of the Oxalobacteraceae family.</title>
        <authorList>
            <person name="Peta V."/>
            <person name="Raths R."/>
            <person name="Bucking H."/>
        </authorList>
    </citation>
    <scope>NUCLEOTIDE SEQUENCE [LARGE SCALE GENOMIC DNA]</scope>
    <source>
        <strain evidence="9 10">ONC3</strain>
    </source>
</reference>
<keyword evidence="7" id="KW-1133">Transmembrane helix</keyword>
<proteinExistence type="predicted"/>
<evidence type="ECO:0000256" key="4">
    <source>
        <dbReference type="ARBA" id="ARBA00022982"/>
    </source>
</evidence>
<sequence length="306" mass="30333">MSDAHNEHQSMIRTPKQLIAAVAGFFLIIVIGIILLVSYATSSKLTGAGSESQTPEAIEARLRPVAEEGYTLKDVNAPKVLQNGQAVYTAVCAACHATGAAGAPKLGDKAAWGQRIAQGFDTLVQHAVHGIRAMPAKGGNPDLDDVEVARAVAYMANQAGANFKEPEAPAPAAASATNAATANAPATAAATAAPAAATAASGGGATPPAAAAPAQAAAGGADAGKALYTQTCAACHAAGIGGAPKFGDKAAWAPRIAQGQNVLYEHAIKGFQSKAAPMAMPPKGGNSSASDADVKAAVDYMTAAAK</sequence>
<dbReference type="SUPFAM" id="SSF46626">
    <property type="entry name" value="Cytochrome c"/>
    <property type="match status" value="2"/>
</dbReference>
<feature type="transmembrane region" description="Helical" evidence="7">
    <location>
        <begin position="18"/>
        <end position="40"/>
    </location>
</feature>
<gene>
    <name evidence="9" type="ORF">E4O92_17900</name>
</gene>
<name>A0A4Y9STW8_9BURK</name>
<keyword evidence="4" id="KW-0249">Electron transport</keyword>
<keyword evidence="5 6" id="KW-0408">Iron</keyword>
<dbReference type="InterPro" id="IPR009056">
    <property type="entry name" value="Cyt_c-like_dom"/>
</dbReference>
<dbReference type="PRINTS" id="PR00607">
    <property type="entry name" value="CYTCHROMECIE"/>
</dbReference>
<dbReference type="PANTHER" id="PTHR40942:SF4">
    <property type="entry name" value="CYTOCHROME C5"/>
    <property type="match status" value="1"/>
</dbReference>
<evidence type="ECO:0000313" key="9">
    <source>
        <dbReference type="EMBL" id="TFW29888.1"/>
    </source>
</evidence>
<dbReference type="AlphaFoldDB" id="A0A4Y9STW8"/>
<dbReference type="PANTHER" id="PTHR40942">
    <property type="match status" value="1"/>
</dbReference>
<dbReference type="EMBL" id="SPUM01000118">
    <property type="protein sequence ID" value="TFW29888.1"/>
    <property type="molecule type" value="Genomic_DNA"/>
</dbReference>
<dbReference type="InterPro" id="IPR002323">
    <property type="entry name" value="Cyt_CIE"/>
</dbReference>
<protein>
    <submittedName>
        <fullName evidence="9">Cytochrome c5 family protein</fullName>
    </submittedName>
</protein>
<dbReference type="RefSeq" id="WP_135191015.1">
    <property type="nucleotide sequence ID" value="NZ_SPUM01000118.1"/>
</dbReference>
<dbReference type="Gene3D" id="1.10.760.10">
    <property type="entry name" value="Cytochrome c-like domain"/>
    <property type="match status" value="2"/>
</dbReference>
<dbReference type="Proteomes" id="UP000297258">
    <property type="component" value="Unassembled WGS sequence"/>
</dbReference>
<dbReference type="GO" id="GO:0009055">
    <property type="term" value="F:electron transfer activity"/>
    <property type="evidence" value="ECO:0007669"/>
    <property type="project" value="InterPro"/>
</dbReference>
<accession>A0A4Y9STW8</accession>
<evidence type="ECO:0000259" key="8">
    <source>
        <dbReference type="PROSITE" id="PS51007"/>
    </source>
</evidence>
<keyword evidence="2 6" id="KW-0349">Heme</keyword>
<evidence type="ECO:0000256" key="7">
    <source>
        <dbReference type="SAM" id="Phobius"/>
    </source>
</evidence>
<keyword evidence="10" id="KW-1185">Reference proteome</keyword>
<dbReference type="PROSITE" id="PS51007">
    <property type="entry name" value="CYTC"/>
    <property type="match status" value="2"/>
</dbReference>
<evidence type="ECO:0000256" key="1">
    <source>
        <dbReference type="ARBA" id="ARBA00022448"/>
    </source>
</evidence>
<dbReference type="Pfam" id="PF13442">
    <property type="entry name" value="Cytochrome_CBB3"/>
    <property type="match status" value="2"/>
</dbReference>
<keyword evidence="1" id="KW-0813">Transport</keyword>
<evidence type="ECO:0000256" key="5">
    <source>
        <dbReference type="ARBA" id="ARBA00023004"/>
    </source>
</evidence>
<dbReference type="GO" id="GO:0020037">
    <property type="term" value="F:heme binding"/>
    <property type="evidence" value="ECO:0007669"/>
    <property type="project" value="InterPro"/>
</dbReference>
<feature type="domain" description="Cytochrome c" evidence="8">
    <location>
        <begin position="79"/>
        <end position="159"/>
    </location>
</feature>
<feature type="domain" description="Cytochrome c" evidence="8">
    <location>
        <begin position="219"/>
        <end position="305"/>
    </location>
</feature>
<dbReference type="InterPro" id="IPR036909">
    <property type="entry name" value="Cyt_c-like_dom_sf"/>
</dbReference>
<keyword evidence="3 6" id="KW-0479">Metal-binding</keyword>
<organism evidence="9 10">
    <name type="scientific">Massilia horti</name>
    <dbReference type="NCBI Taxonomy" id="2562153"/>
    <lineage>
        <taxon>Bacteria</taxon>
        <taxon>Pseudomonadati</taxon>
        <taxon>Pseudomonadota</taxon>
        <taxon>Betaproteobacteria</taxon>
        <taxon>Burkholderiales</taxon>
        <taxon>Oxalobacteraceae</taxon>
        <taxon>Telluria group</taxon>
        <taxon>Massilia</taxon>
    </lineage>
</organism>
<keyword evidence="7" id="KW-0812">Transmembrane</keyword>
<dbReference type="OrthoDB" id="9814708at2"/>
<evidence type="ECO:0000256" key="2">
    <source>
        <dbReference type="ARBA" id="ARBA00022617"/>
    </source>
</evidence>
<evidence type="ECO:0000313" key="10">
    <source>
        <dbReference type="Proteomes" id="UP000297258"/>
    </source>
</evidence>
<evidence type="ECO:0000256" key="6">
    <source>
        <dbReference type="PROSITE-ProRule" id="PRU00433"/>
    </source>
</evidence>
<evidence type="ECO:0000256" key="3">
    <source>
        <dbReference type="ARBA" id="ARBA00022723"/>
    </source>
</evidence>
<comment type="caution">
    <text evidence="9">The sequence shown here is derived from an EMBL/GenBank/DDBJ whole genome shotgun (WGS) entry which is preliminary data.</text>
</comment>
<keyword evidence="7" id="KW-0472">Membrane</keyword>
<dbReference type="GO" id="GO:0005506">
    <property type="term" value="F:iron ion binding"/>
    <property type="evidence" value="ECO:0007669"/>
    <property type="project" value="InterPro"/>
</dbReference>